<feature type="region of interest" description="Disordered" evidence="1">
    <location>
        <begin position="362"/>
        <end position="414"/>
    </location>
</feature>
<feature type="region of interest" description="Disordered" evidence="1">
    <location>
        <begin position="642"/>
        <end position="712"/>
    </location>
</feature>
<feature type="compositionally biased region" description="Low complexity" evidence="1">
    <location>
        <begin position="770"/>
        <end position="782"/>
    </location>
</feature>
<feature type="region of interest" description="Disordered" evidence="1">
    <location>
        <begin position="204"/>
        <end position="271"/>
    </location>
</feature>
<dbReference type="OrthoDB" id="6623421at2759"/>
<feature type="region of interest" description="Disordered" evidence="1">
    <location>
        <begin position="603"/>
        <end position="629"/>
    </location>
</feature>
<dbReference type="eggNOG" id="ENOG502S5TZ">
    <property type="taxonomic scope" value="Eukaryota"/>
</dbReference>
<name>E0W3D2_PEDHC</name>
<dbReference type="Proteomes" id="UP000009046">
    <property type="component" value="Unassembled WGS sequence"/>
</dbReference>
<feature type="compositionally biased region" description="Low complexity" evidence="1">
    <location>
        <begin position="240"/>
        <end position="271"/>
    </location>
</feature>
<dbReference type="STRING" id="121224.E0W3D2"/>
<dbReference type="KEGG" id="phu:Phum_PHUM603280"/>
<evidence type="ECO:0000313" key="2">
    <source>
        <dbReference type="EMBL" id="EEB20138.1"/>
    </source>
</evidence>
<dbReference type="EMBL" id="DS235882">
    <property type="protein sequence ID" value="EEB20138.1"/>
    <property type="molecule type" value="Genomic_DNA"/>
</dbReference>
<dbReference type="EMBL" id="AAZO01007370">
    <property type="status" value="NOT_ANNOTATED_CDS"/>
    <property type="molecule type" value="Genomic_DNA"/>
</dbReference>
<feature type="compositionally biased region" description="Acidic residues" evidence="1">
    <location>
        <begin position="893"/>
        <end position="903"/>
    </location>
</feature>
<feature type="compositionally biased region" description="Basic and acidic residues" evidence="1">
    <location>
        <begin position="64"/>
        <end position="89"/>
    </location>
</feature>
<dbReference type="RefSeq" id="XP_002432876.1">
    <property type="nucleotide sequence ID" value="XM_002432831.1"/>
</dbReference>
<dbReference type="EnsemblMetazoa" id="PHUM603280-RA">
    <property type="protein sequence ID" value="PHUM603280-PA"/>
    <property type="gene ID" value="PHUM603280"/>
</dbReference>
<feature type="compositionally biased region" description="Basic residues" evidence="1">
    <location>
        <begin position="383"/>
        <end position="401"/>
    </location>
</feature>
<keyword evidence="4" id="KW-1185">Reference proteome</keyword>
<feature type="compositionally biased region" description="Low complexity" evidence="1">
    <location>
        <begin position="292"/>
        <end position="305"/>
    </location>
</feature>
<feature type="compositionally biased region" description="Low complexity" evidence="1">
    <location>
        <begin position="39"/>
        <end position="55"/>
    </location>
</feature>
<feature type="compositionally biased region" description="Low complexity" evidence="1">
    <location>
        <begin position="362"/>
        <end position="381"/>
    </location>
</feature>
<dbReference type="AlphaFoldDB" id="E0W3D2"/>
<feature type="region of interest" description="Disordered" evidence="1">
    <location>
        <begin position="38"/>
        <end position="89"/>
    </location>
</feature>
<dbReference type="InParanoid" id="E0W3D2"/>
<feature type="compositionally biased region" description="Basic and acidic residues" evidence="1">
    <location>
        <begin position="318"/>
        <end position="341"/>
    </location>
</feature>
<gene>
    <name evidence="3" type="primary">8237017</name>
    <name evidence="2" type="ORF">Phum_PHUM603280</name>
</gene>
<feature type="compositionally biased region" description="Basic and acidic residues" evidence="1">
    <location>
        <begin position="904"/>
        <end position="923"/>
    </location>
</feature>
<reference evidence="2" key="1">
    <citation type="submission" date="2007-04" db="EMBL/GenBank/DDBJ databases">
        <title>Annotation of Pediculus humanus corporis strain USDA.</title>
        <authorList>
            <person name="Kirkness E."/>
            <person name="Hannick L."/>
            <person name="Hass B."/>
            <person name="Bruggner R."/>
            <person name="Lawson D."/>
            <person name="Bidwell S."/>
            <person name="Joardar V."/>
            <person name="Caler E."/>
            <person name="Walenz B."/>
            <person name="Inman J."/>
            <person name="Schobel S."/>
            <person name="Galinsky K."/>
            <person name="Amedeo P."/>
            <person name="Strausberg R."/>
        </authorList>
    </citation>
    <scope>NUCLEOTIDE SEQUENCE</scope>
    <source>
        <strain evidence="2">USDA</strain>
    </source>
</reference>
<dbReference type="GeneID" id="8237017"/>
<dbReference type="HOGENOM" id="CLU_308900_0_0_1"/>
<dbReference type="CTD" id="8237017"/>
<protein>
    <submittedName>
        <fullName evidence="2 3">Uncharacterized protein</fullName>
    </submittedName>
</protein>
<reference evidence="2" key="2">
    <citation type="submission" date="2007-04" db="EMBL/GenBank/DDBJ databases">
        <title>The genome of the human body louse.</title>
        <authorList>
            <consortium name="The Human Body Louse Genome Consortium"/>
            <person name="Kirkness E."/>
            <person name="Walenz B."/>
            <person name="Hass B."/>
            <person name="Bruggner R."/>
            <person name="Strausberg R."/>
        </authorList>
    </citation>
    <scope>NUCLEOTIDE SEQUENCE</scope>
    <source>
        <strain evidence="2">USDA</strain>
    </source>
</reference>
<reference evidence="3" key="3">
    <citation type="submission" date="2021-02" db="UniProtKB">
        <authorList>
            <consortium name="EnsemblMetazoa"/>
        </authorList>
    </citation>
    <scope>IDENTIFICATION</scope>
    <source>
        <strain evidence="3">USDA</strain>
    </source>
</reference>
<dbReference type="VEuPathDB" id="VectorBase:PHUM603280"/>
<feature type="compositionally biased region" description="Acidic residues" evidence="1">
    <location>
        <begin position="783"/>
        <end position="793"/>
    </location>
</feature>
<feature type="compositionally biased region" description="Basic and acidic residues" evidence="1">
    <location>
        <begin position="937"/>
        <end position="955"/>
    </location>
</feature>
<sequence length="955" mass="106322">MNITSIYPIIQRVPVSETENSNGKTTFNIEAIATVARASSVGPSGPSGPSSSSSGDTVSQMVETDMRTPPKLKEIFKEKNSDKKENDDDVKSMPVTFIYDDDGTMTSTEKFSFTDAFEGKSSNTKKVQMSTEIKGIAIPVVMDDDIVTNPPNKILQKIPEVVVVKPAGKDEKKKNTITKSYLTTTPSSGLSTWILLSDNREMTTLSPKKSSKKDNNNSSSNDDGKKKTTGNVSTTKKPVKNSSTTPKVTTTKKTTVKTSSTKKTTENETNSTSALEALVKIQKKNGISSQSTATTTTNTPTTVKQKTTEIKNGSQKKITTDSKKKGGTEKKDGVENLKKQSETAQTLPAHFFLSTEDFTGLSVTEENNNPSSTTETSVESTTTKKKKSTMKKKKKNKKKKKQQPETRIESKVPPTPAVGSQIYNFLSREIVPTVGLGLIGVALTAGLASFLGYNPFVSSTVPLRRTYETSHGYSPSNYYSYSGDYNDGGQSEESLLREVLSGMPEESRYGITHGDSTYSDSYNRKNAGYETIKTPNYSEQSGGSSYNSDKGTGNYDANYPQEHSYSSNYDTTDTKYNSEFNEKYPVYTRETGTSFVYPETTGMVSGEKSSSTNYNTNKNSQYGKLNSDTIEKQPEALYRVGNDQSKETSSQNNWHRIGTPMEPLKQYSRLEPGPRSLDLTKNSKESESKNRRKRNVGDNIQRIARKRTKMENDEDNEIDSIVDHKISEQSSEEIISPLTNFELLTTNASPKTETSTPAMTEVKIRTTTSPTTTTMTTTTTTEDTTEPYFEDDGNIGSTSSPTNSVLELLRRLAQFKLKLGLNFLKSTTDMFSRYLDVIQKKVDESFTNTTTVQYNRKKNPWSRIFFGEENDNLKREKRSALKDDPLLTSLLTEEEEQQEQVEEVEGKQTNDKYSKSTKKELKLSNKIFHSKKNLPKKYHESKNRKLNDKTEINGL</sequence>
<evidence type="ECO:0000313" key="4">
    <source>
        <dbReference type="Proteomes" id="UP000009046"/>
    </source>
</evidence>
<feature type="compositionally biased region" description="Polar residues" evidence="1">
    <location>
        <begin position="533"/>
        <end position="551"/>
    </location>
</feature>
<accession>E0W3D2</accession>
<feature type="region of interest" description="Disordered" evidence="1">
    <location>
        <begin position="285"/>
        <end position="350"/>
    </location>
</feature>
<evidence type="ECO:0000313" key="3">
    <source>
        <dbReference type="EnsemblMetazoa" id="PHUM603280-PA"/>
    </source>
</evidence>
<feature type="region of interest" description="Disordered" evidence="1">
    <location>
        <begin position="893"/>
        <end position="955"/>
    </location>
</feature>
<feature type="region of interest" description="Disordered" evidence="1">
    <location>
        <begin position="770"/>
        <end position="800"/>
    </location>
</feature>
<proteinExistence type="predicted"/>
<feature type="region of interest" description="Disordered" evidence="1">
    <location>
        <begin position="531"/>
        <end position="555"/>
    </location>
</feature>
<evidence type="ECO:0000256" key="1">
    <source>
        <dbReference type="SAM" id="MobiDB-lite"/>
    </source>
</evidence>
<organism>
    <name type="scientific">Pediculus humanus subsp. corporis</name>
    <name type="common">Body louse</name>
    <dbReference type="NCBI Taxonomy" id="121224"/>
    <lineage>
        <taxon>Eukaryota</taxon>
        <taxon>Metazoa</taxon>
        <taxon>Ecdysozoa</taxon>
        <taxon>Arthropoda</taxon>
        <taxon>Hexapoda</taxon>
        <taxon>Insecta</taxon>
        <taxon>Pterygota</taxon>
        <taxon>Neoptera</taxon>
        <taxon>Paraneoptera</taxon>
        <taxon>Psocodea</taxon>
        <taxon>Troctomorpha</taxon>
        <taxon>Phthiraptera</taxon>
        <taxon>Anoplura</taxon>
        <taxon>Pediculidae</taxon>
        <taxon>Pediculus</taxon>
    </lineage>
</organism>
<feature type="compositionally biased region" description="Low complexity" evidence="1">
    <location>
        <begin position="608"/>
        <end position="620"/>
    </location>
</feature>